<accession>A0ACC2N7M0</accession>
<gene>
    <name evidence="1" type="ORF">QAD02_008837</name>
</gene>
<comment type="caution">
    <text evidence="1">The sequence shown here is derived from an EMBL/GenBank/DDBJ whole genome shotgun (WGS) entry which is preliminary data.</text>
</comment>
<dbReference type="EMBL" id="CM056744">
    <property type="protein sequence ID" value="KAJ8667175.1"/>
    <property type="molecule type" value="Genomic_DNA"/>
</dbReference>
<proteinExistence type="predicted"/>
<organism evidence="1 2">
    <name type="scientific">Eretmocerus hayati</name>
    <dbReference type="NCBI Taxonomy" id="131215"/>
    <lineage>
        <taxon>Eukaryota</taxon>
        <taxon>Metazoa</taxon>
        <taxon>Ecdysozoa</taxon>
        <taxon>Arthropoda</taxon>
        <taxon>Hexapoda</taxon>
        <taxon>Insecta</taxon>
        <taxon>Pterygota</taxon>
        <taxon>Neoptera</taxon>
        <taxon>Endopterygota</taxon>
        <taxon>Hymenoptera</taxon>
        <taxon>Apocrita</taxon>
        <taxon>Proctotrupomorpha</taxon>
        <taxon>Chalcidoidea</taxon>
        <taxon>Aphelinidae</taxon>
        <taxon>Aphelininae</taxon>
        <taxon>Eretmocerus</taxon>
    </lineage>
</organism>
<evidence type="ECO:0000313" key="2">
    <source>
        <dbReference type="Proteomes" id="UP001239111"/>
    </source>
</evidence>
<name>A0ACC2N7M0_9HYME</name>
<keyword evidence="2" id="KW-1185">Reference proteome</keyword>
<protein>
    <submittedName>
        <fullName evidence="1">Uncharacterized protein</fullName>
    </submittedName>
</protein>
<reference evidence="1" key="1">
    <citation type="submission" date="2023-04" db="EMBL/GenBank/DDBJ databases">
        <title>A chromosome-level genome assembly of the parasitoid wasp Eretmocerus hayati.</title>
        <authorList>
            <person name="Zhong Y."/>
            <person name="Liu S."/>
            <person name="Liu Y."/>
        </authorList>
    </citation>
    <scope>NUCLEOTIDE SEQUENCE</scope>
    <source>
        <strain evidence="1">ZJU_SS_LIU_2023</strain>
    </source>
</reference>
<dbReference type="Proteomes" id="UP001239111">
    <property type="component" value="Chromosome 4"/>
</dbReference>
<sequence length="433" mass="48726">MDPELIEKFTEVTGADELVAIQYLQLADGHLDTAVTLLFEAGGAVSSGEQPSVEYIDDDGVRAPILPTQEVLVPPDVTCSFPRAPSSIFDRFRDFAVETRRQEEEMTQMASGTRRPSQRSKSKRLEDLFRPPCDILFLGTFNEAREYAKSINRWLLVNVQDQQEFACQILNRDVWPNEQIREIINDHFVLWQVLSNSVDGKRYIDFYNVDAYPYLAIIDPRTGECMRSMNHITVDTLVSDLNDMLSTHASPDNAESSPCKSKPASSDSEENLQSDTISNSNIPSNIKRSRGLDKQAASSSSTSFCRETKPSTSVVSTSNNAPNFISKRSRIDEMELKEQAGQKDDEVELPIGENEPVIKVCLRLPDGNKETISIRANDTVQGFVKKMENMGYHSSEYTYLIPFPKTNICELSMDLRLSETILHPSNTVFITKI</sequence>
<evidence type="ECO:0000313" key="1">
    <source>
        <dbReference type="EMBL" id="KAJ8667175.1"/>
    </source>
</evidence>